<keyword evidence="4" id="KW-1185">Reference proteome</keyword>
<evidence type="ECO:0000313" key="4">
    <source>
        <dbReference type="Proteomes" id="UP001197492"/>
    </source>
</evidence>
<name>A0AAW4MQB4_9FIRM</name>
<proteinExistence type="predicted"/>
<sequence>MSLNGANELFRTLRAIDAVLENPEQVLGKAAETIRGGCVLECPVNDGELRNKGIKTRVEGDKGYVYTTLPYAQYVEFGTGRKGAADHAGISPYVHPSYTMEPWWIPEDKLSESAIKHYHWVVIEVDGKRYYRSDGQPAQPFMYQGAKKTEKKAVKDAGILISQLIEKD</sequence>
<organism evidence="1 3">
    <name type="scientific">Catenibacterium mitsuokai</name>
    <dbReference type="NCBI Taxonomy" id="100886"/>
    <lineage>
        <taxon>Bacteria</taxon>
        <taxon>Bacillati</taxon>
        <taxon>Bacillota</taxon>
        <taxon>Erysipelotrichia</taxon>
        <taxon>Erysipelotrichales</taxon>
        <taxon>Coprobacillaceae</taxon>
        <taxon>Catenibacterium</taxon>
    </lineage>
</organism>
<dbReference type="EMBL" id="JAHOEF010000015">
    <property type="protein sequence ID" value="MBV3382310.1"/>
    <property type="molecule type" value="Genomic_DNA"/>
</dbReference>
<dbReference type="Proteomes" id="UP001197492">
    <property type="component" value="Unassembled WGS sequence"/>
</dbReference>
<evidence type="ECO:0008006" key="5">
    <source>
        <dbReference type="Google" id="ProtNLM"/>
    </source>
</evidence>
<protein>
    <recommendedName>
        <fullName evidence="5">HK97 gp10 family phage protein</fullName>
    </recommendedName>
</protein>
<reference evidence="1 4" key="1">
    <citation type="submission" date="2021-06" db="EMBL/GenBank/DDBJ databases">
        <title>Collection of gut derived symbiotic bacterial strains cultured from healthy donors.</title>
        <authorList>
            <person name="Lin H."/>
            <person name="Littmann E."/>
            <person name="Pamer E.G."/>
        </authorList>
    </citation>
    <scope>NUCLEOTIDE SEQUENCE</scope>
    <source>
        <strain evidence="2 4">MSK.21.70</strain>
        <strain evidence="1">MSK.21.82</strain>
    </source>
</reference>
<evidence type="ECO:0000313" key="1">
    <source>
        <dbReference type="EMBL" id="MBV3382310.1"/>
    </source>
</evidence>
<accession>A0AAW4MQB4</accession>
<evidence type="ECO:0000313" key="2">
    <source>
        <dbReference type="EMBL" id="MBV3392399.1"/>
    </source>
</evidence>
<dbReference type="AlphaFoldDB" id="A0AAW4MQB4"/>
<dbReference type="Proteomes" id="UP001196408">
    <property type="component" value="Unassembled WGS sequence"/>
</dbReference>
<comment type="caution">
    <text evidence="1">The sequence shown here is derived from an EMBL/GenBank/DDBJ whole genome shotgun (WGS) entry which is preliminary data.</text>
</comment>
<evidence type="ECO:0000313" key="3">
    <source>
        <dbReference type="Proteomes" id="UP001196408"/>
    </source>
</evidence>
<dbReference type="RefSeq" id="WP_217747275.1">
    <property type="nucleotide sequence ID" value="NZ_JAHOEB010000016.1"/>
</dbReference>
<dbReference type="EMBL" id="JAHOEL010000016">
    <property type="protein sequence ID" value="MBV3392399.1"/>
    <property type="molecule type" value="Genomic_DNA"/>
</dbReference>
<gene>
    <name evidence="1" type="ORF">KSV97_03500</name>
    <name evidence="2" type="ORF">KSW06_03835</name>
</gene>